<proteinExistence type="predicted"/>
<protein>
    <submittedName>
        <fullName evidence="1">Uncharacterized protein</fullName>
    </submittedName>
</protein>
<reference evidence="1" key="1">
    <citation type="journal article" date="2015" name="Nature">
        <title>Complex archaea that bridge the gap between prokaryotes and eukaryotes.</title>
        <authorList>
            <person name="Spang A."/>
            <person name="Saw J.H."/>
            <person name="Jorgensen S.L."/>
            <person name="Zaremba-Niedzwiedzka K."/>
            <person name="Martijn J."/>
            <person name="Lind A.E."/>
            <person name="van Eijk R."/>
            <person name="Schleper C."/>
            <person name="Guy L."/>
            <person name="Ettema T.J."/>
        </authorList>
    </citation>
    <scope>NUCLEOTIDE SEQUENCE</scope>
</reference>
<name>A0A0F9P020_9ZZZZ</name>
<accession>A0A0F9P020</accession>
<comment type="caution">
    <text evidence="1">The sequence shown here is derived from an EMBL/GenBank/DDBJ whole genome shotgun (WGS) entry which is preliminary data.</text>
</comment>
<gene>
    <name evidence="1" type="ORF">LCGC14_0962800</name>
</gene>
<dbReference type="EMBL" id="LAZR01003493">
    <property type="protein sequence ID" value="KKN17742.1"/>
    <property type="molecule type" value="Genomic_DNA"/>
</dbReference>
<organism evidence="1">
    <name type="scientific">marine sediment metagenome</name>
    <dbReference type="NCBI Taxonomy" id="412755"/>
    <lineage>
        <taxon>unclassified sequences</taxon>
        <taxon>metagenomes</taxon>
        <taxon>ecological metagenomes</taxon>
    </lineage>
</organism>
<sequence>MTAPQAVSNAAITLLLSMAKPALVFCSLARVARSAACSPVVHVPKQLPVPLVGHDVVDSICGHLSTSSLAIHTQRMFRQVGQSRPLPPCVIAPLRRARAPVLAPTRWRCAYGAEALRAVRHLCGSSAYLGDFSMTSALWRIVGALQPIDLHEQIKLLRCRLNVVDVDVDPRSSGQRITSAPATR</sequence>
<dbReference type="AlphaFoldDB" id="A0A0F9P020"/>
<evidence type="ECO:0000313" key="1">
    <source>
        <dbReference type="EMBL" id="KKN17742.1"/>
    </source>
</evidence>